<keyword evidence="3" id="KW-1185">Reference proteome</keyword>
<proteinExistence type="predicted"/>
<protein>
    <submittedName>
        <fullName evidence="2">GNAT family N-acetyltransferase</fullName>
    </submittedName>
</protein>
<evidence type="ECO:0000313" key="3">
    <source>
        <dbReference type="Proteomes" id="UP000598971"/>
    </source>
</evidence>
<dbReference type="AlphaFoldDB" id="A0A8J8JU54"/>
<dbReference type="GO" id="GO:0016747">
    <property type="term" value="F:acyltransferase activity, transferring groups other than amino-acyl groups"/>
    <property type="evidence" value="ECO:0007669"/>
    <property type="project" value="InterPro"/>
</dbReference>
<reference evidence="2" key="1">
    <citation type="submission" date="2019-10" db="EMBL/GenBank/DDBJ databases">
        <title>Draft genome sequence of Panacibacter sp. KCS-6.</title>
        <authorList>
            <person name="Yim K.J."/>
        </authorList>
    </citation>
    <scope>NUCLEOTIDE SEQUENCE</scope>
    <source>
        <strain evidence="2">KCS-6</strain>
    </source>
</reference>
<feature type="domain" description="N-acetyltransferase" evidence="1">
    <location>
        <begin position="6"/>
        <end position="148"/>
    </location>
</feature>
<name>A0A8J8JU54_9BACT</name>
<dbReference type="InterPro" id="IPR000182">
    <property type="entry name" value="GNAT_dom"/>
</dbReference>
<gene>
    <name evidence="2" type="ORF">GD597_14475</name>
</gene>
<dbReference type="RefSeq" id="WP_171608617.1">
    <property type="nucleotide sequence ID" value="NZ_WHPF01000010.1"/>
</dbReference>
<evidence type="ECO:0000313" key="2">
    <source>
        <dbReference type="EMBL" id="NNV56673.1"/>
    </source>
</evidence>
<dbReference type="Pfam" id="PF13302">
    <property type="entry name" value="Acetyltransf_3"/>
    <property type="match status" value="1"/>
</dbReference>
<dbReference type="Gene3D" id="3.40.630.30">
    <property type="match status" value="1"/>
</dbReference>
<evidence type="ECO:0000259" key="1">
    <source>
        <dbReference type="Pfam" id="PF13302"/>
    </source>
</evidence>
<comment type="caution">
    <text evidence="2">The sequence shown here is derived from an EMBL/GenBank/DDBJ whole genome shotgun (WGS) entry which is preliminary data.</text>
</comment>
<accession>A0A8J8JU54</accession>
<dbReference type="InterPro" id="IPR016181">
    <property type="entry name" value="Acyl_CoA_acyltransferase"/>
</dbReference>
<dbReference type="Proteomes" id="UP000598971">
    <property type="component" value="Unassembled WGS sequence"/>
</dbReference>
<dbReference type="SUPFAM" id="SSF55729">
    <property type="entry name" value="Acyl-CoA N-acyltransferases (Nat)"/>
    <property type="match status" value="1"/>
</dbReference>
<dbReference type="EMBL" id="WHPF01000010">
    <property type="protein sequence ID" value="NNV56673.1"/>
    <property type="molecule type" value="Genomic_DNA"/>
</dbReference>
<sequence>MQTPQLSVRELSIDDIAPLTQYWLSCTNEYLHGMGVDVNKMPAKEWWIQLLQQQLLTPHAQKQSFCVIWHLNDEPVGHSNINKIIPSQEAYMHLHIWKQSARKSGYGLQFIYKTLPFYFNTYQLQHLYCEPYALNPAPNKTLAKAGFTFLKEYITTPGFLNFEQPVNRWHLSRNAFMQLQHS</sequence>
<organism evidence="2 3">
    <name type="scientific">Limnovirga soli</name>
    <dbReference type="NCBI Taxonomy" id="2656915"/>
    <lineage>
        <taxon>Bacteria</taxon>
        <taxon>Pseudomonadati</taxon>
        <taxon>Bacteroidota</taxon>
        <taxon>Chitinophagia</taxon>
        <taxon>Chitinophagales</taxon>
        <taxon>Chitinophagaceae</taxon>
        <taxon>Limnovirga</taxon>
    </lineage>
</organism>